<evidence type="ECO:0000256" key="12">
    <source>
        <dbReference type="ARBA" id="ARBA00022842"/>
    </source>
</evidence>
<dbReference type="Pfam" id="PF02875">
    <property type="entry name" value="Mur_ligase_C"/>
    <property type="match status" value="1"/>
</dbReference>
<evidence type="ECO:0000256" key="5">
    <source>
        <dbReference type="ARBA" id="ARBA00013023"/>
    </source>
</evidence>
<evidence type="ECO:0000256" key="6">
    <source>
        <dbReference type="ARBA" id="ARBA00013025"/>
    </source>
</evidence>
<dbReference type="RefSeq" id="WP_114694059.1">
    <property type="nucleotide sequence ID" value="NZ_QQOH01000001.1"/>
</dbReference>
<evidence type="ECO:0000256" key="19">
    <source>
        <dbReference type="ARBA" id="ARBA00049035"/>
    </source>
</evidence>
<name>A0A369WTK5_9GAMM</name>
<comment type="caution">
    <text evidence="23">The sequence shown here is derived from an EMBL/GenBank/DDBJ whole genome shotgun (WGS) entry which is preliminary data.</text>
</comment>
<dbReference type="EC" id="6.3.2.12" evidence="5"/>
<dbReference type="GO" id="GO:0005737">
    <property type="term" value="C:cytoplasm"/>
    <property type="evidence" value="ECO:0007669"/>
    <property type="project" value="TreeGrafter"/>
</dbReference>
<dbReference type="Gene3D" id="3.40.1190.10">
    <property type="entry name" value="Mur-like, catalytic domain"/>
    <property type="match status" value="1"/>
</dbReference>
<dbReference type="Gene3D" id="3.90.190.20">
    <property type="entry name" value="Mur ligase, C-terminal domain"/>
    <property type="match status" value="1"/>
</dbReference>
<keyword evidence="13" id="KW-0289">Folate biosynthesis</keyword>
<evidence type="ECO:0000256" key="17">
    <source>
        <dbReference type="ARBA" id="ARBA00047493"/>
    </source>
</evidence>
<evidence type="ECO:0000256" key="16">
    <source>
        <dbReference type="ARBA" id="ARBA00032510"/>
    </source>
</evidence>
<dbReference type="SUPFAM" id="SSF53623">
    <property type="entry name" value="MurD-like peptide ligases, catalytic domain"/>
    <property type="match status" value="1"/>
</dbReference>
<evidence type="ECO:0000256" key="1">
    <source>
        <dbReference type="ARBA" id="ARBA00002714"/>
    </source>
</evidence>
<dbReference type="AlphaFoldDB" id="A0A369WTK5"/>
<evidence type="ECO:0000259" key="22">
    <source>
        <dbReference type="Pfam" id="PF02875"/>
    </source>
</evidence>
<evidence type="ECO:0000256" key="3">
    <source>
        <dbReference type="ARBA" id="ARBA00005150"/>
    </source>
</evidence>
<dbReference type="GO" id="GO:0046654">
    <property type="term" value="P:tetrahydrofolate biosynthetic process"/>
    <property type="evidence" value="ECO:0007669"/>
    <property type="project" value="UniProtKB-UniPathway"/>
</dbReference>
<evidence type="ECO:0000256" key="9">
    <source>
        <dbReference type="ARBA" id="ARBA00022723"/>
    </source>
</evidence>
<feature type="domain" description="Mur ligase C-terminal" evidence="22">
    <location>
        <begin position="294"/>
        <end position="413"/>
    </location>
</feature>
<evidence type="ECO:0000313" key="24">
    <source>
        <dbReference type="Proteomes" id="UP000253769"/>
    </source>
</evidence>
<dbReference type="PANTHER" id="PTHR11136:SF0">
    <property type="entry name" value="DIHYDROFOLATE SYNTHETASE-RELATED"/>
    <property type="match status" value="1"/>
</dbReference>
<dbReference type="NCBIfam" id="TIGR01499">
    <property type="entry name" value="folC"/>
    <property type="match status" value="1"/>
</dbReference>
<comment type="catalytic activity">
    <reaction evidence="17">
        <text>(6S)-5,6,7,8-tetrahydrofolyl-(gamma-L-Glu)(n) + L-glutamate + ATP = (6S)-5,6,7,8-tetrahydrofolyl-(gamma-L-Glu)(n+1) + ADP + phosphate + H(+)</text>
        <dbReference type="Rhea" id="RHEA:10580"/>
        <dbReference type="Rhea" id="RHEA-COMP:14738"/>
        <dbReference type="Rhea" id="RHEA-COMP:14740"/>
        <dbReference type="ChEBI" id="CHEBI:15378"/>
        <dbReference type="ChEBI" id="CHEBI:29985"/>
        <dbReference type="ChEBI" id="CHEBI:30616"/>
        <dbReference type="ChEBI" id="CHEBI:43474"/>
        <dbReference type="ChEBI" id="CHEBI:141005"/>
        <dbReference type="ChEBI" id="CHEBI:456216"/>
        <dbReference type="EC" id="6.3.2.17"/>
    </reaction>
</comment>
<proteinExistence type="inferred from homology"/>
<evidence type="ECO:0000256" key="4">
    <source>
        <dbReference type="ARBA" id="ARBA00008276"/>
    </source>
</evidence>
<sequence>MSTNSQSRTLDQWLSVIEAAHPAEIELGLERVRAVAEKLALIDGWNCPIVTLAGTNGKGSTQAFMRSICTEQGYQVGCYSSPHFLRYNERVTLNGEPADDQSLCQAFDAIDQARESLGLSLSYFEVGTLAALWLFRQWQPDLILLEVGLGGRLDAVNIIDPDVAVITTVALDHQDWLGNDRETVGFEKAGILRPGIPMVYGEVSMPDSVRQRATELGCTIHHWGEQFGPRDGVENWSWYGLNVTGEQQEYPCLPSVRLPFENASTALQALALLPLSFSPFAIVQGLKQASLTGRRQQLVVDGRELLLDVAHNPHAAHYLASTLPPIDGQSFCVLGMLADKDCSETISELLPLVDHWLLAGLSGPRGLSADALQEALPEKARADALRFDTPWQACQAALRQSNRGDRILVLGSFHTVADILAQLQP</sequence>
<dbReference type="GO" id="GO:0046656">
    <property type="term" value="P:folic acid biosynthetic process"/>
    <property type="evidence" value="ECO:0007669"/>
    <property type="project" value="UniProtKB-KW"/>
</dbReference>
<dbReference type="InterPro" id="IPR036615">
    <property type="entry name" value="Mur_ligase_C_dom_sf"/>
</dbReference>
<dbReference type="InterPro" id="IPR004101">
    <property type="entry name" value="Mur_ligase_C"/>
</dbReference>
<keyword evidence="9" id="KW-0479">Metal-binding</keyword>
<reference evidence="23 24" key="1">
    <citation type="submission" date="2018-07" db="EMBL/GenBank/DDBJ databases">
        <title>Motiliproteus coralliicola sp. nov., a bacterium isolated from Coral.</title>
        <authorList>
            <person name="Wang G."/>
        </authorList>
    </citation>
    <scope>NUCLEOTIDE SEQUENCE [LARGE SCALE GENOMIC DNA]</scope>
    <source>
        <strain evidence="23 24">C34</strain>
    </source>
</reference>
<dbReference type="OrthoDB" id="9809356at2"/>
<accession>A0A369WTK5</accession>
<evidence type="ECO:0000256" key="8">
    <source>
        <dbReference type="ARBA" id="ARBA00022598"/>
    </source>
</evidence>
<evidence type="ECO:0000256" key="18">
    <source>
        <dbReference type="ARBA" id="ARBA00047808"/>
    </source>
</evidence>
<evidence type="ECO:0000256" key="2">
    <source>
        <dbReference type="ARBA" id="ARBA00004799"/>
    </source>
</evidence>
<keyword evidence="10 21" id="KW-0547">Nucleotide-binding</keyword>
<evidence type="ECO:0000256" key="21">
    <source>
        <dbReference type="PIRNR" id="PIRNR001563"/>
    </source>
</evidence>
<comment type="catalytic activity">
    <reaction evidence="18">
        <text>10-formyltetrahydrofolyl-(gamma-L-Glu)(n) + L-glutamate + ATP = 10-formyltetrahydrofolyl-(gamma-L-Glu)(n+1) + ADP + phosphate + H(+)</text>
        <dbReference type="Rhea" id="RHEA:51904"/>
        <dbReference type="Rhea" id="RHEA-COMP:13088"/>
        <dbReference type="Rhea" id="RHEA-COMP:14300"/>
        <dbReference type="ChEBI" id="CHEBI:15378"/>
        <dbReference type="ChEBI" id="CHEBI:29985"/>
        <dbReference type="ChEBI" id="CHEBI:30616"/>
        <dbReference type="ChEBI" id="CHEBI:43474"/>
        <dbReference type="ChEBI" id="CHEBI:134413"/>
        <dbReference type="ChEBI" id="CHEBI:456216"/>
        <dbReference type="EC" id="6.3.2.17"/>
    </reaction>
</comment>
<evidence type="ECO:0000256" key="10">
    <source>
        <dbReference type="ARBA" id="ARBA00022741"/>
    </source>
</evidence>
<evidence type="ECO:0000256" key="11">
    <source>
        <dbReference type="ARBA" id="ARBA00022840"/>
    </source>
</evidence>
<dbReference type="Proteomes" id="UP000253769">
    <property type="component" value="Unassembled WGS sequence"/>
</dbReference>
<keyword evidence="8 21" id="KW-0436">Ligase</keyword>
<dbReference type="GO" id="GO:0004326">
    <property type="term" value="F:tetrahydrofolylpolyglutamate synthase activity"/>
    <property type="evidence" value="ECO:0007669"/>
    <property type="project" value="UniProtKB-EC"/>
</dbReference>
<dbReference type="EC" id="6.3.2.17" evidence="6"/>
<dbReference type="UniPathway" id="UPA00077">
    <property type="reaction ID" value="UER00157"/>
</dbReference>
<evidence type="ECO:0000256" key="20">
    <source>
        <dbReference type="ARBA" id="ARBA00049161"/>
    </source>
</evidence>
<comment type="pathway">
    <text evidence="2">Cofactor biosynthesis; tetrahydrofolate biosynthesis; 7,8-dihydrofolate from 2-amino-4-hydroxy-6-hydroxymethyl-7,8-dihydropteridine diphosphate and 4-aminobenzoate: step 2/2.</text>
</comment>
<protein>
    <recommendedName>
        <fullName evidence="7">Dihydrofolate synthase/folylpolyglutamate synthase</fullName>
        <ecNumber evidence="5">6.3.2.12</ecNumber>
        <ecNumber evidence="6">6.3.2.17</ecNumber>
    </recommendedName>
    <alternativeName>
        <fullName evidence="16">Folylpoly-gamma-glutamate synthetase-dihydrofolate synthetase</fullName>
    </alternativeName>
    <alternativeName>
        <fullName evidence="14">Folylpolyglutamate synthetase</fullName>
    </alternativeName>
    <alternativeName>
        <fullName evidence="15">Tetrahydrofolylpolyglutamate synthase</fullName>
    </alternativeName>
</protein>
<dbReference type="GO" id="GO:0008841">
    <property type="term" value="F:dihydrofolate synthase activity"/>
    <property type="evidence" value="ECO:0007669"/>
    <property type="project" value="UniProtKB-EC"/>
</dbReference>
<evidence type="ECO:0000256" key="14">
    <source>
        <dbReference type="ARBA" id="ARBA00030048"/>
    </source>
</evidence>
<dbReference type="PIRSF" id="PIRSF001563">
    <property type="entry name" value="Folylpolyglu_synth"/>
    <property type="match status" value="1"/>
</dbReference>
<dbReference type="GO" id="GO:0005524">
    <property type="term" value="F:ATP binding"/>
    <property type="evidence" value="ECO:0007669"/>
    <property type="project" value="UniProtKB-KW"/>
</dbReference>
<organism evidence="23 24">
    <name type="scientific">Motiliproteus coralliicola</name>
    <dbReference type="NCBI Taxonomy" id="2283196"/>
    <lineage>
        <taxon>Bacteria</taxon>
        <taxon>Pseudomonadati</taxon>
        <taxon>Pseudomonadota</taxon>
        <taxon>Gammaproteobacteria</taxon>
        <taxon>Oceanospirillales</taxon>
        <taxon>Oceanospirillaceae</taxon>
        <taxon>Motiliproteus</taxon>
    </lineage>
</organism>
<dbReference type="InterPro" id="IPR036565">
    <property type="entry name" value="Mur-like_cat_sf"/>
</dbReference>
<dbReference type="EMBL" id="QQOH01000001">
    <property type="protein sequence ID" value="RDE24473.1"/>
    <property type="molecule type" value="Genomic_DNA"/>
</dbReference>
<comment type="catalytic activity">
    <reaction evidence="19">
        <text>(6R)-5,10-methylenetetrahydrofolyl-(gamma-L-Glu)(n) + L-glutamate + ATP = (6R)-5,10-methylenetetrahydrofolyl-(gamma-L-Glu)(n+1) + ADP + phosphate + H(+)</text>
        <dbReference type="Rhea" id="RHEA:51912"/>
        <dbReference type="Rhea" id="RHEA-COMP:13257"/>
        <dbReference type="Rhea" id="RHEA-COMP:13258"/>
        <dbReference type="ChEBI" id="CHEBI:15378"/>
        <dbReference type="ChEBI" id="CHEBI:29985"/>
        <dbReference type="ChEBI" id="CHEBI:30616"/>
        <dbReference type="ChEBI" id="CHEBI:43474"/>
        <dbReference type="ChEBI" id="CHEBI:136572"/>
        <dbReference type="ChEBI" id="CHEBI:456216"/>
        <dbReference type="EC" id="6.3.2.17"/>
    </reaction>
</comment>
<keyword evidence="24" id="KW-1185">Reference proteome</keyword>
<dbReference type="PANTHER" id="PTHR11136">
    <property type="entry name" value="FOLYLPOLYGLUTAMATE SYNTHASE-RELATED"/>
    <property type="match status" value="1"/>
</dbReference>
<evidence type="ECO:0000256" key="15">
    <source>
        <dbReference type="ARBA" id="ARBA00030592"/>
    </source>
</evidence>
<comment type="similarity">
    <text evidence="4 21">Belongs to the folylpolyglutamate synthase family.</text>
</comment>
<comment type="function">
    <text evidence="1">Functions in two distinct reactions of the de novo folate biosynthetic pathway. Catalyzes the addition of a glutamate residue to dihydropteroate (7,8-dihydropteroate or H2Pte) to form dihydrofolate (7,8-dihydrofolate monoglutamate or H2Pte-Glu). Also catalyzes successive additions of L-glutamate to tetrahydrofolate or 10-formyltetrahydrofolate or 5,10-methylenetetrahydrofolate, leading to folylpolyglutamate derivatives.</text>
</comment>
<comment type="pathway">
    <text evidence="3">Cofactor biosynthesis; tetrahydrofolylpolyglutamate biosynthesis.</text>
</comment>
<dbReference type="InterPro" id="IPR001645">
    <property type="entry name" value="Folylpolyglutamate_synth"/>
</dbReference>
<keyword evidence="12" id="KW-0460">Magnesium</keyword>
<gene>
    <name evidence="23" type="ORF">DV711_02475</name>
</gene>
<evidence type="ECO:0000256" key="13">
    <source>
        <dbReference type="ARBA" id="ARBA00022909"/>
    </source>
</evidence>
<keyword evidence="11 21" id="KW-0067">ATP-binding</keyword>
<evidence type="ECO:0000313" key="23">
    <source>
        <dbReference type="EMBL" id="RDE24473.1"/>
    </source>
</evidence>
<dbReference type="NCBIfam" id="NF008101">
    <property type="entry name" value="PRK10846.1"/>
    <property type="match status" value="1"/>
</dbReference>
<dbReference type="GO" id="GO:0046872">
    <property type="term" value="F:metal ion binding"/>
    <property type="evidence" value="ECO:0007669"/>
    <property type="project" value="UniProtKB-KW"/>
</dbReference>
<evidence type="ECO:0000256" key="7">
    <source>
        <dbReference type="ARBA" id="ARBA00019357"/>
    </source>
</evidence>
<dbReference type="SUPFAM" id="SSF53244">
    <property type="entry name" value="MurD-like peptide ligases, peptide-binding domain"/>
    <property type="match status" value="1"/>
</dbReference>
<comment type="catalytic activity">
    <reaction evidence="20">
        <text>7,8-dihydropteroate + L-glutamate + ATP = 7,8-dihydrofolate + ADP + phosphate + H(+)</text>
        <dbReference type="Rhea" id="RHEA:23584"/>
        <dbReference type="ChEBI" id="CHEBI:15378"/>
        <dbReference type="ChEBI" id="CHEBI:17839"/>
        <dbReference type="ChEBI" id="CHEBI:29985"/>
        <dbReference type="ChEBI" id="CHEBI:30616"/>
        <dbReference type="ChEBI" id="CHEBI:43474"/>
        <dbReference type="ChEBI" id="CHEBI:57451"/>
        <dbReference type="ChEBI" id="CHEBI:456216"/>
        <dbReference type="EC" id="6.3.2.12"/>
    </reaction>
</comment>